<evidence type="ECO:0000313" key="1">
    <source>
        <dbReference type="EMBL" id="KAL0320341.1"/>
    </source>
</evidence>
<dbReference type="AlphaFoldDB" id="A0AAW2LMM5"/>
<gene>
    <name evidence="1" type="ORF">Sradi_5295600</name>
</gene>
<feature type="non-terminal residue" evidence="1">
    <location>
        <position position="101"/>
    </location>
</feature>
<dbReference type="PANTHER" id="PTHR34222">
    <property type="entry name" value="GAG_PRE-INTEGRS DOMAIN-CONTAINING PROTEIN"/>
    <property type="match status" value="1"/>
</dbReference>
<dbReference type="EMBL" id="JACGWJ010000024">
    <property type="protein sequence ID" value="KAL0320341.1"/>
    <property type="molecule type" value="Genomic_DNA"/>
</dbReference>
<reference evidence="1" key="1">
    <citation type="submission" date="2020-06" db="EMBL/GenBank/DDBJ databases">
        <authorList>
            <person name="Li T."/>
            <person name="Hu X."/>
            <person name="Zhang T."/>
            <person name="Song X."/>
            <person name="Zhang H."/>
            <person name="Dai N."/>
            <person name="Sheng W."/>
            <person name="Hou X."/>
            <person name="Wei L."/>
        </authorList>
    </citation>
    <scope>NUCLEOTIDE SEQUENCE</scope>
    <source>
        <strain evidence="1">G02</strain>
        <tissue evidence="1">Leaf</tissue>
    </source>
</reference>
<name>A0AAW2LMM5_SESRA</name>
<reference evidence="1" key="2">
    <citation type="journal article" date="2024" name="Plant">
        <title>Genomic evolution and insights into agronomic trait innovations of Sesamum species.</title>
        <authorList>
            <person name="Miao H."/>
            <person name="Wang L."/>
            <person name="Qu L."/>
            <person name="Liu H."/>
            <person name="Sun Y."/>
            <person name="Le M."/>
            <person name="Wang Q."/>
            <person name="Wei S."/>
            <person name="Zheng Y."/>
            <person name="Lin W."/>
            <person name="Duan Y."/>
            <person name="Cao H."/>
            <person name="Xiong S."/>
            <person name="Wang X."/>
            <person name="Wei L."/>
            <person name="Li C."/>
            <person name="Ma Q."/>
            <person name="Ju M."/>
            <person name="Zhao R."/>
            <person name="Li G."/>
            <person name="Mu C."/>
            <person name="Tian Q."/>
            <person name="Mei H."/>
            <person name="Zhang T."/>
            <person name="Gao T."/>
            <person name="Zhang H."/>
        </authorList>
    </citation>
    <scope>NUCLEOTIDE SEQUENCE</scope>
    <source>
        <strain evidence="1">G02</strain>
    </source>
</reference>
<protein>
    <submittedName>
        <fullName evidence="1">Uncharacterized protein</fullName>
    </submittedName>
</protein>
<dbReference type="PANTHER" id="PTHR34222:SF99">
    <property type="entry name" value="PROTEIN, PUTATIVE-RELATED"/>
    <property type="match status" value="1"/>
</dbReference>
<organism evidence="1">
    <name type="scientific">Sesamum radiatum</name>
    <name type="common">Black benniseed</name>
    <dbReference type="NCBI Taxonomy" id="300843"/>
    <lineage>
        <taxon>Eukaryota</taxon>
        <taxon>Viridiplantae</taxon>
        <taxon>Streptophyta</taxon>
        <taxon>Embryophyta</taxon>
        <taxon>Tracheophyta</taxon>
        <taxon>Spermatophyta</taxon>
        <taxon>Magnoliopsida</taxon>
        <taxon>eudicotyledons</taxon>
        <taxon>Gunneridae</taxon>
        <taxon>Pentapetalae</taxon>
        <taxon>asterids</taxon>
        <taxon>lamiids</taxon>
        <taxon>Lamiales</taxon>
        <taxon>Pedaliaceae</taxon>
        <taxon>Sesamum</taxon>
    </lineage>
</organism>
<accession>A0AAW2LMM5</accession>
<proteinExistence type="predicted"/>
<comment type="caution">
    <text evidence="1">The sequence shown here is derived from an EMBL/GenBank/DDBJ whole genome shotgun (WGS) entry which is preliminary data.</text>
</comment>
<sequence length="101" mass="11770">MQFLMGLHESYNSERSQILMLDPLPDIERAFAMVYAVEKQRAVQIKLDESASHMACQMTLKGNRREGDKPVQRKKQFIDKRNVICSNCRKPGHKRYLFPAT</sequence>